<comment type="caution">
    <text evidence="1">The sequence shown here is derived from an EMBL/GenBank/DDBJ whole genome shotgun (WGS) entry which is preliminary data.</text>
</comment>
<name>A0A2M7AQ03_9BACT</name>
<feature type="non-terminal residue" evidence="1">
    <location>
        <position position="135"/>
    </location>
</feature>
<proteinExistence type="predicted"/>
<organism evidence="1 2">
    <name type="scientific">Candidatus Woesebacteria bacterium CG06_land_8_20_14_3_00_39_27</name>
    <dbReference type="NCBI Taxonomy" id="1975057"/>
    <lineage>
        <taxon>Bacteria</taxon>
        <taxon>Candidatus Woeseibacteriota</taxon>
    </lineage>
</organism>
<gene>
    <name evidence="1" type="ORF">COS80_01760</name>
</gene>
<reference evidence="2" key="1">
    <citation type="submission" date="2017-09" db="EMBL/GenBank/DDBJ databases">
        <title>Depth-based differentiation of microbial function through sediment-hosted aquifers and enrichment of novel symbionts in the deep terrestrial subsurface.</title>
        <authorList>
            <person name="Probst A.J."/>
            <person name="Ladd B."/>
            <person name="Jarett J.K."/>
            <person name="Geller-Mcgrath D.E."/>
            <person name="Sieber C.M.K."/>
            <person name="Emerson J.B."/>
            <person name="Anantharaman K."/>
            <person name="Thomas B.C."/>
            <person name="Malmstrom R."/>
            <person name="Stieglmeier M."/>
            <person name="Klingl A."/>
            <person name="Woyke T."/>
            <person name="Ryan C.M."/>
            <person name="Banfield J.F."/>
        </authorList>
    </citation>
    <scope>NUCLEOTIDE SEQUENCE [LARGE SCALE GENOMIC DNA]</scope>
</reference>
<dbReference type="AlphaFoldDB" id="A0A2M7AQ03"/>
<evidence type="ECO:0000313" key="1">
    <source>
        <dbReference type="EMBL" id="PIU71725.1"/>
    </source>
</evidence>
<accession>A0A2M7AQ03</accession>
<dbReference type="Proteomes" id="UP000230972">
    <property type="component" value="Unassembled WGS sequence"/>
</dbReference>
<feature type="non-terminal residue" evidence="1">
    <location>
        <position position="1"/>
    </location>
</feature>
<protein>
    <submittedName>
        <fullName evidence="1">Uncharacterized protein</fullName>
    </submittedName>
</protein>
<evidence type="ECO:0000313" key="2">
    <source>
        <dbReference type="Proteomes" id="UP000230972"/>
    </source>
</evidence>
<dbReference type="EMBL" id="PEWC01000038">
    <property type="protein sequence ID" value="PIU71725.1"/>
    <property type="molecule type" value="Genomic_DNA"/>
</dbReference>
<sequence>WYEYDASAPGNAGQPLSLTASDLGGRKVILFVTGADVNIQGSITYTSGQGIFVVLTDHNINIDGNVGNAISPNFDLMGFFLGNNIYTAYTGDISKTLRLKGSVAALGSLNLQRDLGGSLNATTPSEVFEYDPVSA</sequence>